<dbReference type="GO" id="GO:0003676">
    <property type="term" value="F:nucleic acid binding"/>
    <property type="evidence" value="ECO:0007669"/>
    <property type="project" value="InterPro"/>
</dbReference>
<reference evidence="3" key="1">
    <citation type="submission" date="2017-03" db="EMBL/GenBank/DDBJ databases">
        <title>Phytopthora megakarya and P. palmivora, two closely related causual agents of cacao black pod achieved similar genome size and gene model numbers by different mechanisms.</title>
        <authorList>
            <person name="Ali S."/>
            <person name="Shao J."/>
            <person name="Larry D.J."/>
            <person name="Kronmiller B."/>
            <person name="Shen D."/>
            <person name="Strem M.D."/>
            <person name="Melnick R.L."/>
            <person name="Guiltinan M.J."/>
            <person name="Tyler B.M."/>
            <person name="Meinhardt L.W."/>
            <person name="Bailey B.A."/>
        </authorList>
    </citation>
    <scope>NUCLEOTIDE SEQUENCE [LARGE SCALE GENOMIC DNA]</scope>
    <source>
        <strain evidence="3">zdho120</strain>
    </source>
</reference>
<evidence type="ECO:0000256" key="1">
    <source>
        <dbReference type="SAM" id="MobiDB-lite"/>
    </source>
</evidence>
<comment type="caution">
    <text evidence="2">The sequence shown here is derived from an EMBL/GenBank/DDBJ whole genome shotgun (WGS) entry which is preliminary data.</text>
</comment>
<dbReference type="PANTHER" id="PTHR37984:SF5">
    <property type="entry name" value="PROTEIN NYNRIN-LIKE"/>
    <property type="match status" value="1"/>
</dbReference>
<protein>
    <recommendedName>
        <fullName evidence="4">Integrase catalytic domain-containing protein</fullName>
    </recommendedName>
</protein>
<dbReference type="EMBL" id="NBNE01010231">
    <property type="protein sequence ID" value="OWY97634.1"/>
    <property type="molecule type" value="Genomic_DNA"/>
</dbReference>
<dbReference type="PANTHER" id="PTHR37984">
    <property type="entry name" value="PROTEIN CBG26694"/>
    <property type="match status" value="1"/>
</dbReference>
<dbReference type="InterPro" id="IPR050951">
    <property type="entry name" value="Retrovirus_Pol_polyprotein"/>
</dbReference>
<feature type="compositionally biased region" description="Polar residues" evidence="1">
    <location>
        <begin position="1"/>
        <end position="14"/>
    </location>
</feature>
<sequence length="517" mass="59096">MNTPAEMTQPSVGRQRTDDHETDLDGGDEPLPVGTLQVTDDEIAKAQKNSKLVNKLLELGPYGSMTVDTMYGLVVINTRRGRRYDLDTFVDPTRSGEWHNSTGGQIHSVGERLGAWMPRVWQSESEAKGSSALTQTYSRQRCRRPLGVRRRWASPNRGRRVQHTAENVAAFLMEEVALKVGVFCELLTDGAAELTGHAIELLMTVLQARQINPMPYRPQMIGLDMENTVATFMTAKTQNDWNLWVKFAVYSYKSAQHSTVALTSNELMMGRRLRTPNELLRRTKLTEAGKLAAYHDKLLAMIHENAERARVKEQKRQAKYYDRNSKMAKTWKTGDRVWLYNTPRGPLATKFVHKWMGPLRIVESAGYENFLLEREDQTGEPTTLIAHSSFLITYLYPRSLLEREAEDLDAQLEHENLDETTRNESTNRAPVRTATPAGDRAPRGSGTKPCREAMAASSRTQTTRNRLVKLRRRRRRIRAGQYVLEYLLHPIDTGNWTLDDGRWWIRNGLWQDTLGLR</sequence>
<feature type="region of interest" description="Disordered" evidence="1">
    <location>
        <begin position="1"/>
        <end position="32"/>
    </location>
</feature>
<evidence type="ECO:0000313" key="2">
    <source>
        <dbReference type="EMBL" id="OWY97634.1"/>
    </source>
</evidence>
<dbReference type="AlphaFoldDB" id="A0A225UX92"/>
<proteinExistence type="predicted"/>
<dbReference type="Gene3D" id="3.30.420.10">
    <property type="entry name" value="Ribonuclease H-like superfamily/Ribonuclease H"/>
    <property type="match status" value="1"/>
</dbReference>
<dbReference type="Proteomes" id="UP000198211">
    <property type="component" value="Unassembled WGS sequence"/>
</dbReference>
<gene>
    <name evidence="2" type="ORF">PHMEG_00031790</name>
</gene>
<feature type="region of interest" description="Disordered" evidence="1">
    <location>
        <begin position="414"/>
        <end position="462"/>
    </location>
</feature>
<dbReference type="InterPro" id="IPR012337">
    <property type="entry name" value="RNaseH-like_sf"/>
</dbReference>
<accession>A0A225UX92</accession>
<keyword evidence="3" id="KW-1185">Reference proteome</keyword>
<organism evidence="2 3">
    <name type="scientific">Phytophthora megakarya</name>
    <dbReference type="NCBI Taxonomy" id="4795"/>
    <lineage>
        <taxon>Eukaryota</taxon>
        <taxon>Sar</taxon>
        <taxon>Stramenopiles</taxon>
        <taxon>Oomycota</taxon>
        <taxon>Peronosporomycetes</taxon>
        <taxon>Peronosporales</taxon>
        <taxon>Peronosporaceae</taxon>
        <taxon>Phytophthora</taxon>
    </lineage>
</organism>
<evidence type="ECO:0000313" key="3">
    <source>
        <dbReference type="Proteomes" id="UP000198211"/>
    </source>
</evidence>
<dbReference type="OrthoDB" id="126738at2759"/>
<evidence type="ECO:0008006" key="4">
    <source>
        <dbReference type="Google" id="ProtNLM"/>
    </source>
</evidence>
<dbReference type="SUPFAM" id="SSF53098">
    <property type="entry name" value="Ribonuclease H-like"/>
    <property type="match status" value="1"/>
</dbReference>
<name>A0A225UX92_9STRA</name>
<dbReference type="InterPro" id="IPR036397">
    <property type="entry name" value="RNaseH_sf"/>
</dbReference>